<name>A0A1R3HI87_COCAP</name>
<sequence>MGGIGGSDNGALDESCLRYKNSVASLRIVLAALPLFQLSKDMNVVKLCPLTQLSPLILLAKE</sequence>
<organism evidence="1 2">
    <name type="scientific">Corchorus capsularis</name>
    <name type="common">Jute</name>
    <dbReference type="NCBI Taxonomy" id="210143"/>
    <lineage>
        <taxon>Eukaryota</taxon>
        <taxon>Viridiplantae</taxon>
        <taxon>Streptophyta</taxon>
        <taxon>Embryophyta</taxon>
        <taxon>Tracheophyta</taxon>
        <taxon>Spermatophyta</taxon>
        <taxon>Magnoliopsida</taxon>
        <taxon>eudicotyledons</taxon>
        <taxon>Gunneridae</taxon>
        <taxon>Pentapetalae</taxon>
        <taxon>rosids</taxon>
        <taxon>malvids</taxon>
        <taxon>Malvales</taxon>
        <taxon>Malvaceae</taxon>
        <taxon>Grewioideae</taxon>
        <taxon>Apeibeae</taxon>
        <taxon>Corchorus</taxon>
    </lineage>
</organism>
<dbReference type="Gramene" id="OMO70041">
    <property type="protein sequence ID" value="OMO70041"/>
    <property type="gene ID" value="CCACVL1_19131"/>
</dbReference>
<dbReference type="EMBL" id="AWWV01011869">
    <property type="protein sequence ID" value="OMO70041.1"/>
    <property type="molecule type" value="Genomic_DNA"/>
</dbReference>
<keyword evidence="2" id="KW-1185">Reference proteome</keyword>
<gene>
    <name evidence="1" type="ORF">CCACVL1_19131</name>
</gene>
<evidence type="ECO:0000313" key="2">
    <source>
        <dbReference type="Proteomes" id="UP000188268"/>
    </source>
</evidence>
<proteinExistence type="predicted"/>
<protein>
    <submittedName>
        <fullName evidence="1">Uncharacterized protein</fullName>
    </submittedName>
</protein>
<dbReference type="OrthoDB" id="532289at2759"/>
<evidence type="ECO:0000313" key="1">
    <source>
        <dbReference type="EMBL" id="OMO70041.1"/>
    </source>
</evidence>
<dbReference type="Proteomes" id="UP000188268">
    <property type="component" value="Unassembled WGS sequence"/>
</dbReference>
<reference evidence="1 2" key="1">
    <citation type="submission" date="2013-09" db="EMBL/GenBank/DDBJ databases">
        <title>Corchorus capsularis genome sequencing.</title>
        <authorList>
            <person name="Alam M."/>
            <person name="Haque M.S."/>
            <person name="Islam M.S."/>
            <person name="Emdad E.M."/>
            <person name="Islam M.M."/>
            <person name="Ahmed B."/>
            <person name="Halim A."/>
            <person name="Hossen Q.M.M."/>
            <person name="Hossain M.Z."/>
            <person name="Ahmed R."/>
            <person name="Khan M.M."/>
            <person name="Islam R."/>
            <person name="Rashid M.M."/>
            <person name="Khan S.A."/>
            <person name="Rahman M.S."/>
            <person name="Alam M."/>
        </authorList>
    </citation>
    <scope>NUCLEOTIDE SEQUENCE [LARGE SCALE GENOMIC DNA]</scope>
    <source>
        <strain evidence="2">cv. CVL-1</strain>
        <tissue evidence="1">Whole seedling</tissue>
    </source>
</reference>
<dbReference type="AlphaFoldDB" id="A0A1R3HI87"/>
<accession>A0A1R3HI87</accession>
<comment type="caution">
    <text evidence="1">The sequence shown here is derived from an EMBL/GenBank/DDBJ whole genome shotgun (WGS) entry which is preliminary data.</text>
</comment>